<dbReference type="Pfam" id="PF00078">
    <property type="entry name" value="RVT_1"/>
    <property type="match status" value="1"/>
</dbReference>
<keyword evidence="3" id="KW-0472">Membrane</keyword>
<dbReference type="PANTHER" id="PTHR47510:SF3">
    <property type="entry name" value="ENDO_EXONUCLEASE_PHOSPHATASE DOMAIN-CONTAINING PROTEIN"/>
    <property type="match status" value="1"/>
</dbReference>
<sequence>MDTLTCHGQQSDGHLVYSREKLLSLQTMGRNGFFHPIPAELRRRRRGCRAGVKVKARLAAKRWKYKPSVPSIVMGNVNCLTNKTDELAALVRTDKTFRECSLLCLSETWLTQNIPDAIVDLPGFTTVRADRECGRSGKSKGGGLALFINNRWCNQGHVTVKEIVRDRDIELLAVGLRPYYIPREFSHAIAVVVYIPPRAHAETACDVIHSTIARLQTQHPDAFIAVSGDFNHVILDSTLPDFHQFVSCPTRKNRTLDLLYANVREAYTATPLPPLGKSDHNLVLLLPQYKAQIQRQSTTKRSFRKWSPEAAEALRDCFECTDWSVLQGAHGEDIEGVTHCTTDYLNFCMDVVVPIKRVRCFPNNKPWITSNVKDILNRKKRAFKEGDRDELKRIQVELKVQLREAKEEYRRKVEQKLQHNNMREVWDGMKTITGCKKKGSITGEGDAGRANQLNLFFNRFDTPAPTTSDGPLHTHTMSITSPNSTTSDCRPPPPPPSTPMDSSTPLPTTITKDQVSRELRRLHTRKAVGPDRVCPRMLKACSAELGEPLQHVFNLNLQLGRVPMLWKTSCLIPVPKKKHPREPGDFRPVALTSHIMKTFERLLLHVLRPQVHLALDPLQFGYQEKVGVEDAILYLLHRAHSHLDRESGAVRIAFFDFSSAFNTIRPLLLRDKLTEMRVDPLLVTWITDYLTERQQYVRLKGCTSDTVVSSTGAPQGTVLSPVLFTLYTSYFQHNSGLCHVQKYSDDTAIVGCIKDGREGEYRSLVEDFVRWCRSNHLQLNSSKTKEMVVDFRRKKPHLLPVSIEGVDVEVVRTYKYLGLQLDDKLDWTANMEALYRKGQSRLYFLRRLGSFNICKKLLQMFYQSVVASVLFYAVVCWGGSSRRRDAGRMDRLVRSAGSVVGTELDSLVTVAERRTLDKLLSILDNTHHPLHDTFTRQRSVFSGRLLSQSSSTNRLKNSFVPLAIRLYNSSQ</sequence>
<evidence type="ECO:0000259" key="4">
    <source>
        <dbReference type="PROSITE" id="PS50878"/>
    </source>
</evidence>
<dbReference type="Pfam" id="PF09004">
    <property type="entry name" value="ALKBH8_N"/>
    <property type="match status" value="1"/>
</dbReference>
<evidence type="ECO:0000256" key="1">
    <source>
        <dbReference type="SAM" id="Coils"/>
    </source>
</evidence>
<evidence type="ECO:0000256" key="3">
    <source>
        <dbReference type="SAM" id="Phobius"/>
    </source>
</evidence>
<dbReference type="OMA" id="NGATACE"/>
<keyword evidence="1" id="KW-0175">Coiled coil</keyword>
<feature type="region of interest" description="Disordered" evidence="2">
    <location>
        <begin position="462"/>
        <end position="509"/>
    </location>
</feature>
<dbReference type="PANTHER" id="PTHR47510">
    <property type="entry name" value="REVERSE TRANSCRIPTASE DOMAIN-CONTAINING PROTEIN"/>
    <property type="match status" value="1"/>
</dbReference>
<evidence type="ECO:0000313" key="5">
    <source>
        <dbReference type="Ensembl" id="ENSGMOP00000047660.1"/>
    </source>
</evidence>
<accession>A0A8C5FML1</accession>
<dbReference type="Proteomes" id="UP000694546">
    <property type="component" value="Chromosome 17"/>
</dbReference>
<protein>
    <recommendedName>
        <fullName evidence="4">Reverse transcriptase domain-containing protein</fullName>
    </recommendedName>
</protein>
<feature type="compositionally biased region" description="Polar residues" evidence="2">
    <location>
        <begin position="464"/>
        <end position="483"/>
    </location>
</feature>
<dbReference type="InterPro" id="IPR036691">
    <property type="entry name" value="Endo/exonu/phosph_ase_sf"/>
</dbReference>
<keyword evidence="3" id="KW-0812">Transmembrane</keyword>
<dbReference type="GO" id="GO:0016706">
    <property type="term" value="F:2-oxoglutarate-dependent dioxygenase activity"/>
    <property type="evidence" value="ECO:0007669"/>
    <property type="project" value="InterPro"/>
</dbReference>
<organism evidence="5 6">
    <name type="scientific">Gadus morhua</name>
    <name type="common">Atlantic cod</name>
    <dbReference type="NCBI Taxonomy" id="8049"/>
    <lineage>
        <taxon>Eukaryota</taxon>
        <taxon>Metazoa</taxon>
        <taxon>Chordata</taxon>
        <taxon>Craniata</taxon>
        <taxon>Vertebrata</taxon>
        <taxon>Euteleostomi</taxon>
        <taxon>Actinopterygii</taxon>
        <taxon>Neopterygii</taxon>
        <taxon>Teleostei</taxon>
        <taxon>Neoteleostei</taxon>
        <taxon>Acanthomorphata</taxon>
        <taxon>Zeiogadaria</taxon>
        <taxon>Gadariae</taxon>
        <taxon>Gadiformes</taxon>
        <taxon>Gadoidei</taxon>
        <taxon>Gadidae</taxon>
        <taxon>Gadus</taxon>
    </lineage>
</organism>
<proteinExistence type="predicted"/>
<evidence type="ECO:0000313" key="6">
    <source>
        <dbReference type="Proteomes" id="UP000694546"/>
    </source>
</evidence>
<reference evidence="5" key="1">
    <citation type="submission" date="2025-08" db="UniProtKB">
        <authorList>
            <consortium name="Ensembl"/>
        </authorList>
    </citation>
    <scope>IDENTIFICATION</scope>
</reference>
<dbReference type="InterPro" id="IPR000477">
    <property type="entry name" value="RT_dom"/>
</dbReference>
<feature type="transmembrane region" description="Helical" evidence="3">
    <location>
        <begin position="860"/>
        <end position="879"/>
    </location>
</feature>
<dbReference type="InterPro" id="IPR043502">
    <property type="entry name" value="DNA/RNA_pol_sf"/>
</dbReference>
<reference evidence="5" key="2">
    <citation type="submission" date="2025-09" db="UniProtKB">
        <authorList>
            <consortium name="Ensembl"/>
        </authorList>
    </citation>
    <scope>IDENTIFICATION</scope>
</reference>
<dbReference type="SUPFAM" id="SSF56219">
    <property type="entry name" value="DNase I-like"/>
    <property type="match status" value="1"/>
</dbReference>
<feature type="domain" description="Reverse transcriptase" evidence="4">
    <location>
        <begin position="555"/>
        <end position="821"/>
    </location>
</feature>
<keyword evidence="6" id="KW-1185">Reference proteome</keyword>
<dbReference type="InterPro" id="IPR015095">
    <property type="entry name" value="AlkB_hom8_N"/>
</dbReference>
<dbReference type="Ensembl" id="ENSGMOT00000035386.1">
    <property type="protein sequence ID" value="ENSGMOP00000047660.1"/>
    <property type="gene ID" value="ENSGMOG00000028163.1"/>
</dbReference>
<feature type="compositionally biased region" description="Low complexity" evidence="2">
    <location>
        <begin position="499"/>
        <end position="509"/>
    </location>
</feature>
<name>A0A8C5FML1_GADMO</name>
<dbReference type="SUPFAM" id="SSF56672">
    <property type="entry name" value="DNA/RNA polymerases"/>
    <property type="match status" value="1"/>
</dbReference>
<dbReference type="GO" id="GO:0008168">
    <property type="term" value="F:methyltransferase activity"/>
    <property type="evidence" value="ECO:0007669"/>
    <property type="project" value="InterPro"/>
</dbReference>
<dbReference type="CDD" id="cd01650">
    <property type="entry name" value="RT_nLTR_like"/>
    <property type="match status" value="1"/>
</dbReference>
<dbReference type="GeneTree" id="ENSGT01120000271821"/>
<evidence type="ECO:0000256" key="2">
    <source>
        <dbReference type="SAM" id="MobiDB-lite"/>
    </source>
</evidence>
<dbReference type="PROSITE" id="PS50878">
    <property type="entry name" value="RT_POL"/>
    <property type="match status" value="1"/>
</dbReference>
<keyword evidence="3" id="KW-1133">Transmembrane helix</keyword>
<dbReference type="Gene3D" id="3.60.10.10">
    <property type="entry name" value="Endonuclease/exonuclease/phosphatase"/>
    <property type="match status" value="1"/>
</dbReference>
<dbReference type="AlphaFoldDB" id="A0A8C5FML1"/>
<feature type="coiled-coil region" evidence="1">
    <location>
        <begin position="388"/>
        <end position="422"/>
    </location>
</feature>